<organism evidence="2 3">
    <name type="scientific">Corchorus olitorius</name>
    <dbReference type="NCBI Taxonomy" id="93759"/>
    <lineage>
        <taxon>Eukaryota</taxon>
        <taxon>Viridiplantae</taxon>
        <taxon>Streptophyta</taxon>
        <taxon>Embryophyta</taxon>
        <taxon>Tracheophyta</taxon>
        <taxon>Spermatophyta</taxon>
        <taxon>Magnoliopsida</taxon>
        <taxon>eudicotyledons</taxon>
        <taxon>Gunneridae</taxon>
        <taxon>Pentapetalae</taxon>
        <taxon>rosids</taxon>
        <taxon>malvids</taxon>
        <taxon>Malvales</taxon>
        <taxon>Malvaceae</taxon>
        <taxon>Grewioideae</taxon>
        <taxon>Apeibeae</taxon>
        <taxon>Corchorus</taxon>
    </lineage>
</organism>
<reference evidence="3" key="1">
    <citation type="submission" date="2013-09" db="EMBL/GenBank/DDBJ databases">
        <title>Corchorus olitorius genome sequencing.</title>
        <authorList>
            <person name="Alam M."/>
            <person name="Haque M.S."/>
            <person name="Islam M.S."/>
            <person name="Emdad E.M."/>
            <person name="Islam M.M."/>
            <person name="Ahmed B."/>
            <person name="Halim A."/>
            <person name="Hossen Q.M.M."/>
            <person name="Hossain M.Z."/>
            <person name="Ahmed R."/>
            <person name="Khan M.M."/>
            <person name="Islam R."/>
            <person name="Rashid M.M."/>
            <person name="Khan S.A."/>
            <person name="Rahman M.S."/>
            <person name="Alam M."/>
            <person name="Yahiya A.S."/>
            <person name="Khan M.S."/>
            <person name="Azam M.S."/>
            <person name="Haque T."/>
            <person name="Lashkar M.Z.H."/>
            <person name="Akhand A.I."/>
            <person name="Morshed G."/>
            <person name="Roy S."/>
            <person name="Uddin K.S."/>
            <person name="Rabeya T."/>
            <person name="Hossain A.S."/>
            <person name="Chowdhury A."/>
            <person name="Snigdha A.R."/>
            <person name="Mortoza M.S."/>
            <person name="Matin S.A."/>
            <person name="Hoque S.M.E."/>
            <person name="Islam M.K."/>
            <person name="Roy D.K."/>
            <person name="Haider R."/>
            <person name="Moosa M.M."/>
            <person name="Elias S.M."/>
            <person name="Hasan A.M."/>
            <person name="Jahan S."/>
            <person name="Shafiuddin M."/>
            <person name="Mahmood N."/>
            <person name="Shommy N.S."/>
        </authorList>
    </citation>
    <scope>NUCLEOTIDE SEQUENCE [LARGE SCALE GENOMIC DNA]</scope>
    <source>
        <strain evidence="3">cv. O-4</strain>
    </source>
</reference>
<gene>
    <name evidence="2" type="ORF">COLO4_29320</name>
</gene>
<comment type="caution">
    <text evidence="2">The sequence shown here is derived from an EMBL/GenBank/DDBJ whole genome shotgun (WGS) entry which is preliminary data.</text>
</comment>
<dbReference type="Proteomes" id="UP000187203">
    <property type="component" value="Unassembled WGS sequence"/>
</dbReference>
<evidence type="ECO:0000256" key="1">
    <source>
        <dbReference type="SAM" id="MobiDB-lite"/>
    </source>
</evidence>
<feature type="region of interest" description="Disordered" evidence="1">
    <location>
        <begin position="23"/>
        <end position="53"/>
    </location>
</feature>
<name>A0A1R3HF92_9ROSI</name>
<protein>
    <submittedName>
        <fullName evidence="2">Uncharacterized protein</fullName>
    </submittedName>
</protein>
<dbReference type="AlphaFoldDB" id="A0A1R3HF92"/>
<dbReference type="EMBL" id="AWUE01020317">
    <property type="protein sequence ID" value="OMO68965.1"/>
    <property type="molecule type" value="Genomic_DNA"/>
</dbReference>
<keyword evidence="3" id="KW-1185">Reference proteome</keyword>
<evidence type="ECO:0000313" key="3">
    <source>
        <dbReference type="Proteomes" id="UP000187203"/>
    </source>
</evidence>
<evidence type="ECO:0000313" key="2">
    <source>
        <dbReference type="EMBL" id="OMO68965.1"/>
    </source>
</evidence>
<sequence length="53" mass="5625">MVVEGVGSVESVDGGRRKSLEKCLEKKNEESPPVCAGVSDRLGMEKGSRDEGC</sequence>
<proteinExistence type="predicted"/>
<accession>A0A1R3HF92</accession>
<feature type="compositionally biased region" description="Basic and acidic residues" evidence="1">
    <location>
        <begin position="42"/>
        <end position="53"/>
    </location>
</feature>